<evidence type="ECO:0000313" key="1">
    <source>
        <dbReference type="EMBL" id="KXW57158.1"/>
    </source>
</evidence>
<reference evidence="1 2" key="1">
    <citation type="submission" date="2016-01" db="EMBL/GenBank/DDBJ databases">
        <title>Genome sequence of the acidophilic iron oxidising Ferrovum strain Z-31.</title>
        <authorList>
            <person name="Poehlein A."/>
            <person name="Ullrich S.R."/>
            <person name="Schloemann M."/>
            <person name="Muehling M."/>
            <person name="Daniel R."/>
        </authorList>
    </citation>
    <scope>NUCLEOTIDE SEQUENCE [LARGE SCALE GENOMIC DNA]</scope>
    <source>
        <strain evidence="1 2">Z-31</strain>
    </source>
</reference>
<protein>
    <submittedName>
        <fullName evidence="1">Uncharacterized protein</fullName>
    </submittedName>
</protein>
<dbReference type="EMBL" id="LRRD01000106">
    <property type="protein sequence ID" value="KXW57158.1"/>
    <property type="molecule type" value="Genomic_DNA"/>
</dbReference>
<dbReference type="AlphaFoldDB" id="A0A149VVG7"/>
<evidence type="ECO:0000313" key="2">
    <source>
        <dbReference type="Proteomes" id="UP000075653"/>
    </source>
</evidence>
<gene>
    <name evidence="1" type="ORF">FEMY_23240</name>
</gene>
<dbReference type="STRING" id="1789004.FEMY_23240"/>
<sequence length="44" mass="4954">MKIPYFLAAEATDEFMTWEIPLGKDPVSDYGLSPEDGEFALMRA</sequence>
<organism evidence="1 2">
    <name type="scientific">Ferrovum myxofaciens</name>
    <dbReference type="NCBI Taxonomy" id="416213"/>
    <lineage>
        <taxon>Bacteria</taxon>
        <taxon>Pseudomonadati</taxon>
        <taxon>Pseudomonadota</taxon>
        <taxon>Betaproteobacteria</taxon>
        <taxon>Ferrovales</taxon>
        <taxon>Ferrovaceae</taxon>
        <taxon>Ferrovum</taxon>
    </lineage>
</organism>
<dbReference type="PATRIC" id="fig|1789004.3.peg.2449"/>
<dbReference type="Proteomes" id="UP000075653">
    <property type="component" value="Unassembled WGS sequence"/>
</dbReference>
<dbReference type="RefSeq" id="WP_264753761.1">
    <property type="nucleotide sequence ID" value="NZ_CP053675.1"/>
</dbReference>
<comment type="caution">
    <text evidence="1">The sequence shown here is derived from an EMBL/GenBank/DDBJ whole genome shotgun (WGS) entry which is preliminary data.</text>
</comment>
<keyword evidence="2" id="KW-1185">Reference proteome</keyword>
<accession>A0A149VVG7</accession>
<name>A0A149VVG7_9PROT</name>
<proteinExistence type="predicted"/>